<proteinExistence type="predicted"/>
<protein>
    <submittedName>
        <fullName evidence="1">Uncharacterized protein</fullName>
    </submittedName>
</protein>
<reference evidence="1 2" key="1">
    <citation type="submission" date="2014-04" db="EMBL/GenBank/DDBJ databases">
        <authorList>
            <consortium name="DOE Joint Genome Institute"/>
            <person name="Kuo A."/>
            <person name="Girlanda M."/>
            <person name="Perotto S."/>
            <person name="Kohler A."/>
            <person name="Nagy L.G."/>
            <person name="Floudas D."/>
            <person name="Copeland A."/>
            <person name="Barry K.W."/>
            <person name="Cichocki N."/>
            <person name="Veneault-Fourrey C."/>
            <person name="LaButti K."/>
            <person name="Lindquist E.A."/>
            <person name="Lipzen A."/>
            <person name="Lundell T."/>
            <person name="Morin E."/>
            <person name="Murat C."/>
            <person name="Sun H."/>
            <person name="Tunlid A."/>
            <person name="Henrissat B."/>
            <person name="Grigoriev I.V."/>
            <person name="Hibbett D.S."/>
            <person name="Martin F."/>
            <person name="Nordberg H.P."/>
            <person name="Cantor M.N."/>
            <person name="Hua S.X."/>
        </authorList>
    </citation>
    <scope>NUCLEOTIDE SEQUENCE [LARGE SCALE GENOMIC DNA]</scope>
    <source>
        <strain evidence="1 2">MUT 4182</strain>
    </source>
</reference>
<feature type="non-terminal residue" evidence="1">
    <location>
        <position position="400"/>
    </location>
</feature>
<keyword evidence="2" id="KW-1185">Reference proteome</keyword>
<dbReference type="OrthoDB" id="2269034at2759"/>
<dbReference type="SUPFAM" id="SSF81383">
    <property type="entry name" value="F-box domain"/>
    <property type="match status" value="1"/>
</dbReference>
<evidence type="ECO:0000313" key="1">
    <source>
        <dbReference type="EMBL" id="KIO32013.1"/>
    </source>
</evidence>
<evidence type="ECO:0000313" key="2">
    <source>
        <dbReference type="Proteomes" id="UP000054248"/>
    </source>
</evidence>
<dbReference type="SUPFAM" id="SSF52047">
    <property type="entry name" value="RNI-like"/>
    <property type="match status" value="1"/>
</dbReference>
<dbReference type="InterPro" id="IPR036047">
    <property type="entry name" value="F-box-like_dom_sf"/>
</dbReference>
<dbReference type="EMBL" id="KN822958">
    <property type="protein sequence ID" value="KIO32013.1"/>
    <property type="molecule type" value="Genomic_DNA"/>
</dbReference>
<organism evidence="1 2">
    <name type="scientific">Tulasnella calospora MUT 4182</name>
    <dbReference type="NCBI Taxonomy" id="1051891"/>
    <lineage>
        <taxon>Eukaryota</taxon>
        <taxon>Fungi</taxon>
        <taxon>Dikarya</taxon>
        <taxon>Basidiomycota</taxon>
        <taxon>Agaricomycotina</taxon>
        <taxon>Agaricomycetes</taxon>
        <taxon>Cantharellales</taxon>
        <taxon>Tulasnellaceae</taxon>
        <taxon>Tulasnella</taxon>
    </lineage>
</organism>
<gene>
    <name evidence="1" type="ORF">M407DRAFT_19039</name>
</gene>
<dbReference type="HOGENOM" id="CLU_612802_0_0_1"/>
<reference evidence="2" key="2">
    <citation type="submission" date="2015-01" db="EMBL/GenBank/DDBJ databases">
        <title>Evolutionary Origins and Diversification of the Mycorrhizal Mutualists.</title>
        <authorList>
            <consortium name="DOE Joint Genome Institute"/>
            <consortium name="Mycorrhizal Genomics Consortium"/>
            <person name="Kohler A."/>
            <person name="Kuo A."/>
            <person name="Nagy L.G."/>
            <person name="Floudas D."/>
            <person name="Copeland A."/>
            <person name="Barry K.W."/>
            <person name="Cichocki N."/>
            <person name="Veneault-Fourrey C."/>
            <person name="LaButti K."/>
            <person name="Lindquist E.A."/>
            <person name="Lipzen A."/>
            <person name="Lundell T."/>
            <person name="Morin E."/>
            <person name="Murat C."/>
            <person name="Riley R."/>
            <person name="Ohm R."/>
            <person name="Sun H."/>
            <person name="Tunlid A."/>
            <person name="Henrissat B."/>
            <person name="Grigoriev I.V."/>
            <person name="Hibbett D.S."/>
            <person name="Martin F."/>
        </authorList>
    </citation>
    <scope>NUCLEOTIDE SEQUENCE [LARGE SCALE GENOMIC DNA]</scope>
    <source>
        <strain evidence="2">MUT 4182</strain>
    </source>
</reference>
<dbReference type="Proteomes" id="UP000054248">
    <property type="component" value="Unassembled WGS sequence"/>
</dbReference>
<sequence length="400" mass="45321">MQEMVRSMQHSPILNLPDDLAYEIFLTCHRNDPRNFAEIASAVCIQWRHTALSIPALWSTIHFDQSLQNQQAIRGIEARLNRARTAPLNIRISGSAIRDPVINSMLIVCQLIFPSIMTWRSLVIGKDVRNTAVRLLLDRLKNSPAPMLEKLAIEPVHKTPGSTIGNAEWELGTFRNHMPRLQCLQLSRCRFDWNLDIFDDILDLEINDSRFAEMNPSQLIMIIQDIMVRSPRLRRLVLTDDYQTPLVARSDRSPPAPSQKTIFHGAIEYLRTPLRRGEVTDAILHTVIMPSCEEVGSDSGTSYFILPFSFHTLAYINPLPNLRHIRIHGRVGSAGLTSHERTALPLALQAMCKLESLKFLLVDLAGSDTWLPDLLVWLPRLTNLNFDGCKGLLDSAIRAM</sequence>
<dbReference type="AlphaFoldDB" id="A0A0C3LDK0"/>
<accession>A0A0C3LDK0</accession>
<name>A0A0C3LDK0_9AGAM</name>